<accession>A0A0N0GPX5</accession>
<dbReference type="InterPro" id="IPR023393">
    <property type="entry name" value="START-like_dom_sf"/>
</dbReference>
<sequence>MTTLETQRQYPASPAAVFAAIKDPARLARWWGPAGFSNQFEVFEFEAGGRWVFTMISPDGTRYPNESLFKQIDKDRRVVIEHVAHPHFVLTITLEMVDGGTLLKWQQAFTDPAVAEAFRAIAAPANEQNLDRLDAELANG</sequence>
<dbReference type="SUPFAM" id="SSF55961">
    <property type="entry name" value="Bet v1-like"/>
    <property type="match status" value="1"/>
</dbReference>
<organism evidence="3 4">
    <name type="scientific">Amantichitinum ursilacus</name>
    <dbReference type="NCBI Taxonomy" id="857265"/>
    <lineage>
        <taxon>Bacteria</taxon>
        <taxon>Pseudomonadati</taxon>
        <taxon>Pseudomonadota</taxon>
        <taxon>Betaproteobacteria</taxon>
        <taxon>Neisseriales</taxon>
        <taxon>Chitinibacteraceae</taxon>
        <taxon>Amantichitinum</taxon>
    </lineage>
</organism>
<dbReference type="Gene3D" id="3.30.530.20">
    <property type="match status" value="1"/>
</dbReference>
<dbReference type="Pfam" id="PF08327">
    <property type="entry name" value="AHSA1"/>
    <property type="match status" value="1"/>
</dbReference>
<dbReference type="EMBL" id="LAQT01000003">
    <property type="protein sequence ID" value="KPC54204.1"/>
    <property type="molecule type" value="Genomic_DNA"/>
</dbReference>
<evidence type="ECO:0000313" key="4">
    <source>
        <dbReference type="Proteomes" id="UP000037939"/>
    </source>
</evidence>
<gene>
    <name evidence="3" type="ORF">WG78_06125</name>
</gene>
<dbReference type="RefSeq" id="WP_053936896.1">
    <property type="nucleotide sequence ID" value="NZ_LAQT01000003.1"/>
</dbReference>
<dbReference type="Proteomes" id="UP000037939">
    <property type="component" value="Unassembled WGS sequence"/>
</dbReference>
<name>A0A0N0GPX5_9NEIS</name>
<feature type="domain" description="Activator of Hsp90 ATPase homologue 1/2-like C-terminal" evidence="2">
    <location>
        <begin position="12"/>
        <end position="137"/>
    </location>
</feature>
<dbReference type="AlphaFoldDB" id="A0A0N0GPX5"/>
<keyword evidence="4" id="KW-1185">Reference proteome</keyword>
<dbReference type="OrthoDB" id="9805228at2"/>
<proteinExistence type="inferred from homology"/>
<reference evidence="3 4" key="1">
    <citation type="submission" date="2015-07" db="EMBL/GenBank/DDBJ databases">
        <title>Draft genome sequence of the Amantichitinum ursilacus IGB-41, a new chitin-degrading bacterium.</title>
        <authorList>
            <person name="Kirstahler P."/>
            <person name="Guenther M."/>
            <person name="Grumaz C."/>
            <person name="Rupp S."/>
            <person name="Zibek S."/>
            <person name="Sohn K."/>
        </authorList>
    </citation>
    <scope>NUCLEOTIDE SEQUENCE [LARGE SCALE GENOMIC DNA]</scope>
    <source>
        <strain evidence="3 4">IGB-41</strain>
    </source>
</reference>
<protein>
    <recommendedName>
        <fullName evidence="2">Activator of Hsp90 ATPase homologue 1/2-like C-terminal domain-containing protein</fullName>
    </recommendedName>
</protein>
<evidence type="ECO:0000313" key="3">
    <source>
        <dbReference type="EMBL" id="KPC54204.1"/>
    </source>
</evidence>
<dbReference type="STRING" id="857265.WG78_06125"/>
<evidence type="ECO:0000256" key="1">
    <source>
        <dbReference type="ARBA" id="ARBA00006817"/>
    </source>
</evidence>
<evidence type="ECO:0000259" key="2">
    <source>
        <dbReference type="Pfam" id="PF08327"/>
    </source>
</evidence>
<dbReference type="InterPro" id="IPR013538">
    <property type="entry name" value="ASHA1/2-like_C"/>
</dbReference>
<comment type="caution">
    <text evidence="3">The sequence shown here is derived from an EMBL/GenBank/DDBJ whole genome shotgun (WGS) entry which is preliminary data.</text>
</comment>
<comment type="similarity">
    <text evidence="1">Belongs to the AHA1 family.</text>
</comment>